<comment type="caution">
    <text evidence="3">The sequence shown here is derived from an EMBL/GenBank/DDBJ whole genome shotgun (WGS) entry which is preliminary data.</text>
</comment>
<evidence type="ECO:0000313" key="3">
    <source>
        <dbReference type="EMBL" id="MDE4907307.1"/>
    </source>
</evidence>
<dbReference type="Gene3D" id="3.30.360.10">
    <property type="entry name" value="Dihydrodipicolinate Reductase, domain 2"/>
    <property type="match status" value="1"/>
</dbReference>
<name>A0A9Q4KRF3_9EURY</name>
<organism evidence="3 4">
    <name type="scientific">Methanogenium marinum</name>
    <dbReference type="NCBI Taxonomy" id="348610"/>
    <lineage>
        <taxon>Archaea</taxon>
        <taxon>Methanobacteriati</taxon>
        <taxon>Methanobacteriota</taxon>
        <taxon>Stenosarchaea group</taxon>
        <taxon>Methanomicrobia</taxon>
        <taxon>Methanomicrobiales</taxon>
        <taxon>Methanomicrobiaceae</taxon>
        <taxon>Methanogenium</taxon>
    </lineage>
</organism>
<gene>
    <name evidence="3" type="ORF">L0665_01555</name>
</gene>
<dbReference type="EMBL" id="JAKELO010000002">
    <property type="protein sequence ID" value="MDE4907307.1"/>
    <property type="molecule type" value="Genomic_DNA"/>
</dbReference>
<dbReference type="Pfam" id="PF02894">
    <property type="entry name" value="GFO_IDH_MocA_C"/>
    <property type="match status" value="1"/>
</dbReference>
<dbReference type="InterPro" id="IPR004104">
    <property type="entry name" value="Gfo/Idh/MocA-like_OxRdtase_C"/>
</dbReference>
<dbReference type="SUPFAM" id="SSF51735">
    <property type="entry name" value="NAD(P)-binding Rossmann-fold domains"/>
    <property type="match status" value="1"/>
</dbReference>
<keyword evidence="4" id="KW-1185">Reference proteome</keyword>
<dbReference type="Gene3D" id="3.40.50.720">
    <property type="entry name" value="NAD(P)-binding Rossmann-like Domain"/>
    <property type="match status" value="1"/>
</dbReference>
<accession>A0A9Q4KRF3</accession>
<proteinExistence type="predicted"/>
<dbReference type="RefSeq" id="WP_274923967.1">
    <property type="nucleotide sequence ID" value="NZ_JAKELO010000002.1"/>
</dbReference>
<dbReference type="InterPro" id="IPR000683">
    <property type="entry name" value="Gfo/Idh/MocA-like_OxRdtase_N"/>
</dbReference>
<dbReference type="InterPro" id="IPR051450">
    <property type="entry name" value="Gfo/Idh/MocA_Oxidoreductases"/>
</dbReference>
<feature type="domain" description="Gfo/Idh/MocA-like oxidoreductase C-terminal" evidence="2">
    <location>
        <begin position="149"/>
        <end position="300"/>
    </location>
</feature>
<sequence length="302" mass="33814">MDVGVIGVGVMGQNHARVYSELKSVDSVQVFDLNETAAQNVAAKNGIECAGSMEELLRSVDAVSLCVPTPYHYATAKEVLDAGVNMLIEKPICLTSQEAEDLIKLIPDDLVVGVGHIERFNPIIAEIKRIVKNPLYVEIKRHNPASARVTGSSVVEDLMIHDIDIIFNALFDGEYSMQSVCTFDICGAMFKFGKTPVYLSASRKSSKKLRMIYIEEEEFTIQGDFMTQEVYVYRKPEHYHVEEQRYVQDNIIEKVMVGKVEPLKTELNTFIDCVKKGIPFTVTPEQGLANVRVCEAIKNQMI</sequence>
<evidence type="ECO:0000259" key="1">
    <source>
        <dbReference type="Pfam" id="PF01408"/>
    </source>
</evidence>
<dbReference type="PANTHER" id="PTHR43377:SF1">
    <property type="entry name" value="BILIVERDIN REDUCTASE A"/>
    <property type="match status" value="1"/>
</dbReference>
<dbReference type="InterPro" id="IPR036291">
    <property type="entry name" value="NAD(P)-bd_dom_sf"/>
</dbReference>
<dbReference type="PANTHER" id="PTHR43377">
    <property type="entry name" value="BILIVERDIN REDUCTASE A"/>
    <property type="match status" value="1"/>
</dbReference>
<evidence type="ECO:0000259" key="2">
    <source>
        <dbReference type="Pfam" id="PF02894"/>
    </source>
</evidence>
<evidence type="ECO:0000313" key="4">
    <source>
        <dbReference type="Proteomes" id="UP001143747"/>
    </source>
</evidence>
<feature type="domain" description="Gfo/Idh/MocA-like oxidoreductase N-terminal" evidence="1">
    <location>
        <begin position="2"/>
        <end position="107"/>
    </location>
</feature>
<dbReference type="AlphaFoldDB" id="A0A9Q4KRF3"/>
<protein>
    <submittedName>
        <fullName evidence="3">Gfo/Idh/MocA family oxidoreductase</fullName>
    </submittedName>
</protein>
<dbReference type="Proteomes" id="UP001143747">
    <property type="component" value="Unassembled WGS sequence"/>
</dbReference>
<reference evidence="3" key="1">
    <citation type="submission" date="2022-01" db="EMBL/GenBank/DDBJ databases">
        <title>Draft genome of Methanogenium marinum DSM 15558.</title>
        <authorList>
            <person name="Chen S.-C."/>
            <person name="You Y.-T."/>
        </authorList>
    </citation>
    <scope>NUCLEOTIDE SEQUENCE</scope>
    <source>
        <strain evidence="3">DSM 15558</strain>
    </source>
</reference>
<dbReference type="Pfam" id="PF01408">
    <property type="entry name" value="GFO_IDH_MocA"/>
    <property type="match status" value="1"/>
</dbReference>
<dbReference type="GO" id="GO:0000166">
    <property type="term" value="F:nucleotide binding"/>
    <property type="evidence" value="ECO:0007669"/>
    <property type="project" value="InterPro"/>
</dbReference>